<evidence type="ECO:0000313" key="1">
    <source>
        <dbReference type="EMBL" id="OKH94450.1"/>
    </source>
</evidence>
<dbReference type="EMBL" id="LFBV01000002">
    <property type="protein sequence ID" value="OKH94450.1"/>
    <property type="molecule type" value="Genomic_DNA"/>
</dbReference>
<accession>A0A1Q4V9R0</accession>
<dbReference type="Proteomes" id="UP000186455">
    <property type="component" value="Unassembled WGS sequence"/>
</dbReference>
<proteinExistence type="predicted"/>
<gene>
    <name evidence="1" type="ORF">AB852_09145</name>
</gene>
<dbReference type="AlphaFoldDB" id="A0A1Q4V9R0"/>
<organism evidence="1 2">
    <name type="scientific">Streptomyces uncialis</name>
    <dbReference type="NCBI Taxonomy" id="1048205"/>
    <lineage>
        <taxon>Bacteria</taxon>
        <taxon>Bacillati</taxon>
        <taxon>Actinomycetota</taxon>
        <taxon>Actinomycetes</taxon>
        <taxon>Kitasatosporales</taxon>
        <taxon>Streptomycetaceae</taxon>
        <taxon>Streptomyces</taxon>
    </lineage>
</organism>
<reference evidence="1 2" key="1">
    <citation type="submission" date="2015-06" db="EMBL/GenBank/DDBJ databases">
        <title>Cloning and characterization of the uncialamcin biosynthetic gene cluster.</title>
        <authorList>
            <person name="Yan X."/>
            <person name="Huang T."/>
            <person name="Ge H."/>
            <person name="Shen B."/>
        </authorList>
    </citation>
    <scope>NUCLEOTIDE SEQUENCE [LARGE SCALE GENOMIC DNA]</scope>
    <source>
        <strain evidence="1 2">DCA2648</strain>
    </source>
</reference>
<name>A0A1Q4V9R0_9ACTN</name>
<sequence>MKETVAVALITASSTLLGGGLTALVAARTTSRQLAAQERLAQQSIDDQTAACRRQRRRDAYVSFLGQLDTVNRALWEIWTRPLPPDHRTVVDALYVMVWQLGDASNVLLLEGGAGGGGVRHG</sequence>
<evidence type="ECO:0000313" key="2">
    <source>
        <dbReference type="Proteomes" id="UP000186455"/>
    </source>
</evidence>
<protein>
    <submittedName>
        <fullName evidence="1">Uncharacterized protein</fullName>
    </submittedName>
</protein>
<keyword evidence="2" id="KW-1185">Reference proteome</keyword>
<comment type="caution">
    <text evidence="1">The sequence shown here is derived from an EMBL/GenBank/DDBJ whole genome shotgun (WGS) entry which is preliminary data.</text>
</comment>